<dbReference type="AlphaFoldDB" id="A0AAU3IEA8"/>
<protein>
    <submittedName>
        <fullName evidence="2">HEXXH motif-containing putative peptide modification protein</fullName>
    </submittedName>
</protein>
<name>A0AAU3IEA8_9ACTN</name>
<accession>A0AAU3IEA8</accession>
<evidence type="ECO:0000313" key="2">
    <source>
        <dbReference type="EMBL" id="WTZ14915.1"/>
    </source>
</evidence>
<organism evidence="2">
    <name type="scientific">Streptomyces sp. NBC_01393</name>
    <dbReference type="NCBI Taxonomy" id="2903851"/>
    <lineage>
        <taxon>Bacteria</taxon>
        <taxon>Bacillati</taxon>
        <taxon>Actinomycetota</taxon>
        <taxon>Actinomycetes</taxon>
        <taxon>Kitasatosporales</taxon>
        <taxon>Streptomycetaceae</taxon>
        <taxon>Streptomyces</taxon>
    </lineage>
</organism>
<feature type="compositionally biased region" description="Low complexity" evidence="1">
    <location>
        <begin position="96"/>
        <end position="114"/>
    </location>
</feature>
<evidence type="ECO:0000256" key="1">
    <source>
        <dbReference type="SAM" id="MobiDB-lite"/>
    </source>
</evidence>
<dbReference type="InterPro" id="IPR026337">
    <property type="entry name" value="AKG_HExxH"/>
</dbReference>
<proteinExistence type="predicted"/>
<gene>
    <name evidence="2" type="ORF">OG699_29275</name>
</gene>
<reference evidence="2" key="1">
    <citation type="submission" date="2022-10" db="EMBL/GenBank/DDBJ databases">
        <title>The complete genomes of actinobacterial strains from the NBC collection.</title>
        <authorList>
            <person name="Joergensen T.S."/>
            <person name="Alvarez Arevalo M."/>
            <person name="Sterndorff E.B."/>
            <person name="Faurdal D."/>
            <person name="Vuksanovic O."/>
            <person name="Mourched A.-S."/>
            <person name="Charusanti P."/>
            <person name="Shaw S."/>
            <person name="Blin K."/>
            <person name="Weber T."/>
        </authorList>
    </citation>
    <scope>NUCLEOTIDE SEQUENCE</scope>
    <source>
        <strain evidence="2">NBC_01393</strain>
    </source>
</reference>
<dbReference type="NCBIfam" id="TIGR04267">
    <property type="entry name" value="mod_HExxH"/>
    <property type="match status" value="1"/>
</dbReference>
<dbReference type="EMBL" id="CP109546">
    <property type="protein sequence ID" value="WTZ14915.1"/>
    <property type="molecule type" value="Genomic_DNA"/>
</dbReference>
<feature type="region of interest" description="Disordered" evidence="1">
    <location>
        <begin position="1"/>
        <end position="21"/>
    </location>
</feature>
<sequence>MLPAVPDRAVNELGRTEGGPETLGLLVRDQHTRRLLLLRAVLDAAESAGPSVCPAAALARLREDWALLEEAERLEPSAHRRGRPYRDGPVSGRPDGSVPVSEGPGGSAPVSEGGAVPGNRPPPSAVRALLLHPLIGPWARDTLRALRSGTGPLPARDTREPARALAHFGSLAAVAAARAGVSYAVRLTAHDGVLALPSLGALRTGGPGSGETEVAVVHRRGRLTLRRPGEADVVVRLQSGAGAWSEAAAWTPAYTLPGLVPGSAAVPLDDLDPYRTARGGPRPDTLSGPVALDEADRKHWLHTWSGTAAALGLGGERRLEEAVTLLRCLVPLAAPPGSVPGGAGGSCSGTRREAFGAVLSSAPATATAFAATLVHEIQHTKLAALSEMMTLHHAGPEARHFAPWRPDPRPYDNLLQGAYSHLALADFFQRSALAATLPTLRDAAWAEHARCQAQVGAVLPALVGSGDLTVRGRKFVDRMVEVYERLAEQQPPRGHAARATAYVQAARALWTRRHAPGE</sequence>
<feature type="region of interest" description="Disordered" evidence="1">
    <location>
        <begin position="77"/>
        <end position="122"/>
    </location>
</feature>